<dbReference type="InParanoid" id="F2UFB5"/>
<evidence type="ECO:0000313" key="3">
    <source>
        <dbReference type="Proteomes" id="UP000007799"/>
    </source>
</evidence>
<keyword evidence="3" id="KW-1185">Reference proteome</keyword>
<dbReference type="AlphaFoldDB" id="F2UFB5"/>
<evidence type="ECO:0000256" key="1">
    <source>
        <dbReference type="SAM" id="MobiDB-lite"/>
    </source>
</evidence>
<name>F2UFB5_SALR5</name>
<proteinExistence type="predicted"/>
<dbReference type="Gene3D" id="3.40.50.300">
    <property type="entry name" value="P-loop containing nucleotide triphosphate hydrolases"/>
    <property type="match status" value="1"/>
</dbReference>
<feature type="compositionally biased region" description="Low complexity" evidence="1">
    <location>
        <begin position="1"/>
        <end position="32"/>
    </location>
</feature>
<feature type="compositionally biased region" description="Basic and acidic residues" evidence="1">
    <location>
        <begin position="33"/>
        <end position="42"/>
    </location>
</feature>
<dbReference type="RefSeq" id="XP_004992368.1">
    <property type="nucleotide sequence ID" value="XM_004992311.1"/>
</dbReference>
<dbReference type="EMBL" id="GL832971">
    <property type="protein sequence ID" value="EGD75315.1"/>
    <property type="molecule type" value="Genomic_DNA"/>
</dbReference>
<dbReference type="GeneID" id="16072930"/>
<feature type="region of interest" description="Disordered" evidence="1">
    <location>
        <begin position="1"/>
        <end position="42"/>
    </location>
</feature>
<dbReference type="KEGG" id="sre:PTSG_06965"/>
<accession>F2UFB5</accession>
<evidence type="ECO:0000313" key="2">
    <source>
        <dbReference type="EMBL" id="EGD75315.1"/>
    </source>
</evidence>
<protein>
    <submittedName>
        <fullName evidence="2">Uncharacterized protein</fullName>
    </submittedName>
</protein>
<dbReference type="Proteomes" id="UP000007799">
    <property type="component" value="Unassembled WGS sequence"/>
</dbReference>
<organism evidence="3">
    <name type="scientific">Salpingoeca rosetta (strain ATCC 50818 / BSB-021)</name>
    <dbReference type="NCBI Taxonomy" id="946362"/>
    <lineage>
        <taxon>Eukaryota</taxon>
        <taxon>Choanoflagellata</taxon>
        <taxon>Craspedida</taxon>
        <taxon>Salpingoecidae</taxon>
        <taxon>Salpingoeca</taxon>
    </lineage>
</organism>
<sequence>MTHNEATTTATDTTNTTPLYSSPGAAAAPAARGRADDPKKKDGRCVPDVDIYLVHLRKAGGRTIRCTFSAQCNAPSFLKGFKPTLPNTLARVSHGHSWENDVREAYLAAKQENPPHSVTVMATVLREPMQRLLSAFTTSLGREEARRNDRTLPGCAWVGHTHICGDAVDAMYHGTMTLAEFAQSNDTAPAMNYMVQHLGSESMNLEKQPKATQQAMLRRSLGVLDRMDAVLLVERFNESLALLSCVVEEQGGPALQRATLCSNWNPHPRPRDITPEVEAMLRHRNSLDHAVYQHAALAFAANVNKFQGRPCFERVMRSLASCDTPTWYGHKRDPSLGSYNISEAMHMLHGHTSESLLRVASCPIS</sequence>
<gene>
    <name evidence="2" type="ORF">PTSG_06965</name>
</gene>
<reference evidence="2" key="1">
    <citation type="submission" date="2009-08" db="EMBL/GenBank/DDBJ databases">
        <title>Annotation of Salpingoeca rosetta.</title>
        <authorList>
            <consortium name="The Broad Institute Genome Sequencing Platform"/>
            <person name="Russ C."/>
            <person name="Cuomo C."/>
            <person name="Burger G."/>
            <person name="Gray M.W."/>
            <person name="Holland P.W.H."/>
            <person name="King N."/>
            <person name="Lang F.B.F."/>
            <person name="Roger A.J."/>
            <person name="Ruiz-Trillo I."/>
            <person name="Young S.K."/>
            <person name="Zeng Q."/>
            <person name="Gargeya S."/>
            <person name="Alvarado L."/>
            <person name="Berlin A."/>
            <person name="Chapman S.B."/>
            <person name="Chen Z."/>
            <person name="Freedman E."/>
            <person name="Gellesch M."/>
            <person name="Goldberg J."/>
            <person name="Griggs A."/>
            <person name="Gujja S."/>
            <person name="Heilman E."/>
            <person name="Heiman D."/>
            <person name="Howarth C."/>
            <person name="Mehta T."/>
            <person name="Neiman D."/>
            <person name="Pearson M."/>
            <person name="Roberts A."/>
            <person name="Saif S."/>
            <person name="Shea T."/>
            <person name="Shenoy N."/>
            <person name="Sisk P."/>
            <person name="Stolte C."/>
            <person name="Sykes S."/>
            <person name="White J."/>
            <person name="Yandava C."/>
            <person name="Haas B."/>
            <person name="Nusbaum C."/>
            <person name="Birren B."/>
        </authorList>
    </citation>
    <scope>NUCLEOTIDE SEQUENCE [LARGE SCALE GENOMIC DNA]</scope>
    <source>
        <strain evidence="2">ATCC 50818</strain>
    </source>
</reference>
<dbReference type="InterPro" id="IPR027417">
    <property type="entry name" value="P-loop_NTPase"/>
</dbReference>